<proteinExistence type="predicted"/>
<dbReference type="AlphaFoldDB" id="A0A7D5K3X6"/>
<name>A0A7D5K3X6_9EURY</name>
<reference evidence="2 3" key="1">
    <citation type="submission" date="2020-07" db="EMBL/GenBank/DDBJ databases">
        <title>Gai3-2, isolated from salt lake.</title>
        <authorList>
            <person name="Cui H."/>
            <person name="Shi X."/>
        </authorList>
    </citation>
    <scope>NUCLEOTIDE SEQUENCE [LARGE SCALE GENOMIC DNA]</scope>
    <source>
        <strain evidence="2 3">Gai3-2</strain>
        <plasmid evidence="2 3">unnamed3</plasmid>
    </source>
</reference>
<dbReference type="GeneID" id="56031279"/>
<dbReference type="EMBL" id="CP058532">
    <property type="protein sequence ID" value="QLG30001.1"/>
    <property type="molecule type" value="Genomic_DNA"/>
</dbReference>
<evidence type="ECO:0000313" key="2">
    <source>
        <dbReference type="EMBL" id="QLG30001.1"/>
    </source>
</evidence>
<feature type="region of interest" description="Disordered" evidence="1">
    <location>
        <begin position="276"/>
        <end position="295"/>
    </location>
</feature>
<gene>
    <name evidence="2" type="ORF">HUG10_20560</name>
</gene>
<evidence type="ECO:0000256" key="1">
    <source>
        <dbReference type="SAM" id="MobiDB-lite"/>
    </source>
</evidence>
<organism evidence="2 3">
    <name type="scientific">Halorarum halophilum</name>
    <dbReference type="NCBI Taxonomy" id="2743090"/>
    <lineage>
        <taxon>Archaea</taxon>
        <taxon>Methanobacteriati</taxon>
        <taxon>Methanobacteriota</taxon>
        <taxon>Stenosarchaea group</taxon>
        <taxon>Halobacteria</taxon>
        <taxon>Halobacteriales</taxon>
        <taxon>Haloferacaceae</taxon>
        <taxon>Halorarum</taxon>
    </lineage>
</organism>
<dbReference type="KEGG" id="halg:HUG10_20560"/>
<evidence type="ECO:0000313" key="3">
    <source>
        <dbReference type="Proteomes" id="UP000509750"/>
    </source>
</evidence>
<accession>A0A7D5K3X6</accession>
<keyword evidence="2" id="KW-0614">Plasmid</keyword>
<dbReference type="RefSeq" id="WP_179171575.1">
    <property type="nucleotide sequence ID" value="NZ_CP058532.1"/>
</dbReference>
<keyword evidence="3" id="KW-1185">Reference proteome</keyword>
<sequence>MTETNNSDETVDVPAKNGALQTVEEGRSVEKIDETPVNLLLRVHTDEGWETRNVTKTNRNVLLYEHGLYDLVYGSGNEILELSQTPYAAVASHEQEGTFTVWVNDEPPIETPPRMEEDVLEAVREILDNERRTIAPLTEIHKTILDTQVRRHVINRLLDEAPFSAFTERGLIDTESRGWLLYDQLLLTWEGEFRNQSNEDRRYEVSGSGVRQVESVNEAFSLSRRGQQDVTEYGEDGEQTTNDRITVEFGDVTHTFGEKEVAFISRVVWALKNVRPRGSRTENTPSESPDQETTE</sequence>
<protein>
    <submittedName>
        <fullName evidence="2">Uncharacterized protein</fullName>
    </submittedName>
</protein>
<geneLocation type="plasmid" evidence="2 3">
    <name>unnamed3</name>
</geneLocation>
<dbReference type="Proteomes" id="UP000509750">
    <property type="component" value="Plasmid unnamed3"/>
</dbReference>